<accession>A0A845LE69</accession>
<sequence>MALAPFEWKDKPALIEHLFPVQKISAESYKEQMAGSGKTLTALGSYWKGRKPLILNKACILGSLLPATEDHLKDLEIFEMLMGMDTETMKKRLEATLPFSKRDTVGELLVLPYSEQVSKAKRSEELGDLLYAHIWSRVNRHLDTSANSISELVEQMGIARFGRRPKVADVFSGSGQIPFEAARLGCDVYASDLNPIACMLTWGGFNIVGASKEERANIVEAQKKLIEHVQKEIDDLGVEKDGGGWRAKVYLYCVEVVCPQSGWKVPLIPSLVISKGYKVIAELIPIHIEKRYDIKIRYVDSTEKVELAEKGTVQDGDLVHSPDGITQYRVSIKTIRGDYKEGKENKNRLRMWEKADFTPRPDDIFQERLYCIQWMKKKPTGSKYDYEFRSVTHDDLKREQKVINYVGKHLEEWQEKGYIPDMVIEAGDKTDEPIRTRGWTHWHHLFNPRQLLVATFVQKYLSAYTSYILTSILDINSRVCRWNNSESKGAGGNTSNTFDNQALNTLYNYGTRSLGNMINFFFPQYKESSIYGKWKVFTHSAQKINEENDIYVTDPPYGDAVKYEEITEFFIAWLRKNPPKEFAHWTWDSRRTLAIKGEDEDFRQGMVAAYRKMANNMPDNGIQVLMFTHQSGAIWADMANIIWASGLQVTAAWYVVTETDSALRQGANVKGTIILILRKRHHELETFRDDLGWEIEEAVREQVESLIGLDIKVKAQGSEGLYTDADLQMAGYAAALKVLTAYSRIDGKDMIAEAEAPRQKGKKTFVDELIDFAVQTAVQFLVPVGFEKVEWQKLQPVERFYLKMVEMEHQGAKTLDNYQNFAKAFKVHHYDQLMSDNSKANSARLKLSTEFKGAMISGDAEFAGTPLRALLYAVFELSKEVEVDDVLLHLMENCPNYLPNKTLLAKMADYLAGKREGIKGTKTFKPELEASCARILAEAIRNQRL</sequence>
<evidence type="ECO:0000313" key="3">
    <source>
        <dbReference type="Proteomes" id="UP000471031"/>
    </source>
</evidence>
<dbReference type="Proteomes" id="UP000471031">
    <property type="component" value="Unassembled WGS sequence"/>
</dbReference>
<dbReference type="Gene3D" id="3.40.50.150">
    <property type="entry name" value="Vaccinia Virus protein VP39"/>
    <property type="match status" value="1"/>
</dbReference>
<evidence type="ECO:0000259" key="1">
    <source>
        <dbReference type="Pfam" id="PF06634"/>
    </source>
</evidence>
<evidence type="ECO:0000313" key="2">
    <source>
        <dbReference type="EMBL" id="MZP43664.1"/>
    </source>
</evidence>
<name>A0A845LE69_HELGE</name>
<comment type="caution">
    <text evidence="2">The sequence shown here is derived from an EMBL/GenBank/DDBJ whole genome shotgun (WGS) entry which is preliminary data.</text>
</comment>
<dbReference type="InterPro" id="IPR029063">
    <property type="entry name" value="SAM-dependent_MTases_sf"/>
</dbReference>
<keyword evidence="3" id="KW-1185">Reference proteome</keyword>
<dbReference type="InterPro" id="IPR049953">
    <property type="entry name" value="Antiphage_assoc"/>
</dbReference>
<dbReference type="Pfam" id="PF06634">
    <property type="entry name" value="DUF1156"/>
    <property type="match status" value="1"/>
</dbReference>
<feature type="domain" description="DUF1156" evidence="1">
    <location>
        <begin position="19"/>
        <end position="80"/>
    </location>
</feature>
<gene>
    <name evidence="2" type="ORF">GTO89_11490</name>
</gene>
<dbReference type="InterPro" id="IPR009537">
    <property type="entry name" value="DUF1156"/>
</dbReference>
<reference evidence="2 3" key="1">
    <citation type="submission" date="2020-01" db="EMBL/GenBank/DDBJ databases">
        <title>Whole genome sequence of Heliobacterium gestii DSM 11169.</title>
        <authorList>
            <person name="Kyndt J.A."/>
            <person name="Meyer T.E."/>
        </authorList>
    </citation>
    <scope>NUCLEOTIDE SEQUENCE [LARGE SCALE GENOMIC DNA]</scope>
    <source>
        <strain evidence="2 3">DSM 11169</strain>
    </source>
</reference>
<dbReference type="OrthoDB" id="9800801at2"/>
<proteinExistence type="predicted"/>
<dbReference type="AlphaFoldDB" id="A0A845LE69"/>
<organism evidence="2 3">
    <name type="scientific">Heliomicrobium gestii</name>
    <name type="common">Heliobacterium gestii</name>
    <dbReference type="NCBI Taxonomy" id="2699"/>
    <lineage>
        <taxon>Bacteria</taxon>
        <taxon>Bacillati</taxon>
        <taxon>Bacillota</taxon>
        <taxon>Clostridia</taxon>
        <taxon>Eubacteriales</taxon>
        <taxon>Heliobacteriaceae</taxon>
        <taxon>Heliomicrobium</taxon>
    </lineage>
</organism>
<dbReference type="RefSeq" id="WP_161262235.1">
    <property type="nucleotide sequence ID" value="NZ_JAFBDC010000009.1"/>
</dbReference>
<dbReference type="SUPFAM" id="SSF53335">
    <property type="entry name" value="S-adenosyl-L-methionine-dependent methyltransferases"/>
    <property type="match status" value="1"/>
</dbReference>
<protein>
    <submittedName>
        <fullName evidence="2">DUF1156 domain-containing protein</fullName>
    </submittedName>
</protein>
<dbReference type="EMBL" id="WXEX01000009">
    <property type="protein sequence ID" value="MZP43664.1"/>
    <property type="molecule type" value="Genomic_DNA"/>
</dbReference>
<dbReference type="NCBIfam" id="NF042963">
    <property type="entry name" value="DUF1156_antiphage"/>
    <property type="match status" value="1"/>
</dbReference>